<comment type="subcellular location">
    <subcellularLocation>
        <location evidence="1">Nucleus</location>
    </subcellularLocation>
</comment>
<feature type="compositionally biased region" description="Basic residues" evidence="6">
    <location>
        <begin position="1288"/>
        <end position="1297"/>
    </location>
</feature>
<keyword evidence="7" id="KW-0732">Signal</keyword>
<accession>A0A1E3NJA8</accession>
<dbReference type="Pfam" id="PF20168">
    <property type="entry name" value="PDS5"/>
    <property type="match status" value="1"/>
</dbReference>
<dbReference type="InterPro" id="IPR016024">
    <property type="entry name" value="ARM-type_fold"/>
</dbReference>
<name>A0A1E3NJA8_9ASCO</name>
<evidence type="ECO:0000256" key="7">
    <source>
        <dbReference type="SAM" id="SignalP"/>
    </source>
</evidence>
<evidence type="ECO:0000256" key="2">
    <source>
        <dbReference type="ARBA" id="ARBA00022618"/>
    </source>
</evidence>
<evidence type="ECO:0000256" key="6">
    <source>
        <dbReference type="SAM" id="MobiDB-lite"/>
    </source>
</evidence>
<dbReference type="GO" id="GO:0051301">
    <property type="term" value="P:cell division"/>
    <property type="evidence" value="ECO:0007669"/>
    <property type="project" value="UniProtKB-KW"/>
</dbReference>
<feature type="compositionally biased region" description="Basic residues" evidence="6">
    <location>
        <begin position="1250"/>
        <end position="1259"/>
    </location>
</feature>
<keyword evidence="5" id="KW-0131">Cell cycle</keyword>
<organism evidence="8 9">
    <name type="scientific">Pichia membranifaciens NRRL Y-2026</name>
    <dbReference type="NCBI Taxonomy" id="763406"/>
    <lineage>
        <taxon>Eukaryota</taxon>
        <taxon>Fungi</taxon>
        <taxon>Dikarya</taxon>
        <taxon>Ascomycota</taxon>
        <taxon>Saccharomycotina</taxon>
        <taxon>Pichiomycetes</taxon>
        <taxon>Pichiales</taxon>
        <taxon>Pichiaceae</taxon>
        <taxon>Pichia</taxon>
    </lineage>
</organism>
<dbReference type="STRING" id="763406.A0A1E3NJA8"/>
<dbReference type="CDD" id="cd19953">
    <property type="entry name" value="PDS5"/>
    <property type="match status" value="1"/>
</dbReference>
<evidence type="ECO:0000313" key="9">
    <source>
        <dbReference type="Proteomes" id="UP000094455"/>
    </source>
</evidence>
<feature type="compositionally biased region" description="Basic and acidic residues" evidence="6">
    <location>
        <begin position="1273"/>
        <end position="1282"/>
    </location>
</feature>
<evidence type="ECO:0000256" key="1">
    <source>
        <dbReference type="ARBA" id="ARBA00004123"/>
    </source>
</evidence>
<dbReference type="GO" id="GO:0005634">
    <property type="term" value="C:nucleus"/>
    <property type="evidence" value="ECO:0007669"/>
    <property type="project" value="UniProtKB-SubCell"/>
</dbReference>
<dbReference type="GeneID" id="30180068"/>
<keyword evidence="3" id="KW-0498">Mitosis</keyword>
<dbReference type="EMBL" id="KV454004">
    <property type="protein sequence ID" value="ODQ46156.1"/>
    <property type="molecule type" value="Genomic_DNA"/>
</dbReference>
<dbReference type="PANTHER" id="PTHR12663:SF0">
    <property type="entry name" value="PRECOCIOUS DISSOCIATION OF SISTERS 5, ISOFORM A"/>
    <property type="match status" value="1"/>
</dbReference>
<evidence type="ECO:0000256" key="3">
    <source>
        <dbReference type="ARBA" id="ARBA00022776"/>
    </source>
</evidence>
<keyword evidence="4" id="KW-0539">Nucleus</keyword>
<dbReference type="GO" id="GO:0006281">
    <property type="term" value="P:DNA repair"/>
    <property type="evidence" value="ECO:0007669"/>
    <property type="project" value="TreeGrafter"/>
</dbReference>
<keyword evidence="9" id="KW-1185">Reference proteome</keyword>
<dbReference type="SUPFAM" id="SSF48371">
    <property type="entry name" value="ARM repeat"/>
    <property type="match status" value="1"/>
</dbReference>
<reference evidence="8 9" key="1">
    <citation type="journal article" date="2016" name="Proc. Natl. Acad. Sci. U.S.A.">
        <title>Comparative genomics of biotechnologically important yeasts.</title>
        <authorList>
            <person name="Riley R."/>
            <person name="Haridas S."/>
            <person name="Wolfe K.H."/>
            <person name="Lopes M.R."/>
            <person name="Hittinger C.T."/>
            <person name="Goeker M."/>
            <person name="Salamov A.A."/>
            <person name="Wisecaver J.H."/>
            <person name="Long T.M."/>
            <person name="Calvey C.H."/>
            <person name="Aerts A.L."/>
            <person name="Barry K.W."/>
            <person name="Choi C."/>
            <person name="Clum A."/>
            <person name="Coughlan A.Y."/>
            <person name="Deshpande S."/>
            <person name="Douglass A.P."/>
            <person name="Hanson S.J."/>
            <person name="Klenk H.-P."/>
            <person name="LaButti K.M."/>
            <person name="Lapidus A."/>
            <person name="Lindquist E.A."/>
            <person name="Lipzen A.M."/>
            <person name="Meier-Kolthoff J.P."/>
            <person name="Ohm R.A."/>
            <person name="Otillar R.P."/>
            <person name="Pangilinan J.L."/>
            <person name="Peng Y."/>
            <person name="Rokas A."/>
            <person name="Rosa C.A."/>
            <person name="Scheuner C."/>
            <person name="Sibirny A.A."/>
            <person name="Slot J.C."/>
            <person name="Stielow J.B."/>
            <person name="Sun H."/>
            <person name="Kurtzman C.P."/>
            <person name="Blackwell M."/>
            <person name="Grigoriev I.V."/>
            <person name="Jeffries T.W."/>
        </authorList>
    </citation>
    <scope>NUCLEOTIDE SEQUENCE [LARGE SCALE GENOMIC DNA]</scope>
    <source>
        <strain evidence="8 9">NRRL Y-2026</strain>
    </source>
</reference>
<proteinExistence type="predicted"/>
<dbReference type="OrthoDB" id="200660at2759"/>
<feature type="signal peptide" evidence="7">
    <location>
        <begin position="1"/>
        <end position="22"/>
    </location>
</feature>
<evidence type="ECO:0008006" key="10">
    <source>
        <dbReference type="Google" id="ProtNLM"/>
    </source>
</evidence>
<dbReference type="Proteomes" id="UP000094455">
    <property type="component" value="Unassembled WGS sequence"/>
</dbReference>
<dbReference type="Gene3D" id="1.25.10.10">
    <property type="entry name" value="Leucine-rich Repeat Variant"/>
    <property type="match status" value="1"/>
</dbReference>
<dbReference type="GO" id="GO:0000785">
    <property type="term" value="C:chromatin"/>
    <property type="evidence" value="ECO:0007669"/>
    <property type="project" value="TreeGrafter"/>
</dbReference>
<gene>
    <name evidence="8" type="ORF">PICMEDRAFT_59701</name>
</gene>
<evidence type="ECO:0000256" key="5">
    <source>
        <dbReference type="ARBA" id="ARBA00023306"/>
    </source>
</evidence>
<dbReference type="PANTHER" id="PTHR12663">
    <property type="entry name" value="ANDROGEN INDUCED INHIBITOR OF PROLIFERATION AS3 / PDS5-RELATED"/>
    <property type="match status" value="1"/>
</dbReference>
<protein>
    <recommendedName>
        <fullName evidence="10">Sister chromatid cohesion protein</fullName>
    </recommendedName>
</protein>
<keyword evidence="2" id="KW-0132">Cell division</keyword>
<evidence type="ECO:0000256" key="4">
    <source>
        <dbReference type="ARBA" id="ARBA00023242"/>
    </source>
</evidence>
<feature type="chain" id="PRO_5009133400" description="Sister chromatid cohesion protein" evidence="7">
    <location>
        <begin position="23"/>
        <end position="1304"/>
    </location>
</feature>
<sequence length="1304" mass="149399">MVGSAVLVSILYNSTAWRLAFAEEIISTAAQPIPTKELLTRLNDLHKELSTLEQDHVDLISLEQVKDDLNNKKLLKNTNKGVQIYVCCCLADILRLYAPDAPYDEVSLTSIFKLFLLQFSNLDDPESPFYEDYVYLIERVAEVKLIALMTDLSSKDKMITQIFENFYALSANKSFDNDSLQQILIDILNEVISEVSQLNLKVLKLILNKFLTNSKNLRNQSNIKVPGFDISLALCEMNSDKLSRFVTFFFSEMILEATKDNGSDLDLDSEDDDSDDASGKKLANFDMIQMTKIHNLAVELWRYVPEILTSVLGLLDNELEADDVRIRMIATSTVSKILALQPSRVNFPTVYLSPYMNWLKKPLDISVEIRICWLGGLVDILEYRNDITSDVVNGLLKTMIDSNDKVRLNTIMSLSKLKPSTFLQSVVNGTLTDTLFKLLREKSVPIRDEVLRLLAALYNYSTGYDQYIKLEFIRKIPDNILKLVYINDNLINSEVDLALFEKLVPFNSDSSVRVNRLLRMLSLLSEKSKAAFFAIIKRQTQFSQVIQQILVLLDDETGDEDVEEQINNAIKWLSKSFPASHNSEFCLHHFIELKNKRFLRLLGLCSMETSDYDTIVNSMKELLNRIKDPKYFDNAIDKNALNLNDMYDTMKLLLLRCSNIFYNVSNLTCLVDINNDQSNDLNQMSKVAINGISEVCSNVLESHVISLIDAIVSRVGTISLDESRLTNDCWKDLKIIFNFTTQNKIETKFSSKFYDTLYDLSLCGTVLEAKYSIKIINNASGSTKGRLFTGLVHKIWPLKQNSPNFNTHLSTLATLFSCDSISVDRIKEDLSKFLASEVLLKNRNKEIPAPDSEVNSEIDERQTWITDEELYYSKENAECLSKILSMKLLTNWLLNIKDTVSDDIELISKPILSMLSSYINRGGEIVATEDTPVSFCSRLRLHAGIQLLKIDQVPAYDDFIDQRRINRLILLIQDVESQVRYLFLNKLKKRLTQNKISRRFLALIFFIAHEPDSSLRSDTTTWIRASFAKQNTKANSKNSLVFEKSYIRLLYMLSTHPEFRELYMAYKGKENNADVENTVIGSEPNSESESELLRKFKEVSTFALTYIVFSLSLIMTSDNISLLYYLSQRIKQFEANSKIEGADLYPDSLYLISEFSQAAINFIGKIRNWNISIWPGKLILPADLFTKLDNESANNIIRTTYILDGLSDSVNEIIRNRWRNEQGVNFRKSKKKDVARIISPEPENPESRSIGKKSLKRVRNHSEEDNNSSDEYEGPKTNKTKENLATNRIRRSRRGRRVNYNEDN</sequence>
<dbReference type="InterPro" id="IPR011989">
    <property type="entry name" value="ARM-like"/>
</dbReference>
<dbReference type="InterPro" id="IPR039776">
    <property type="entry name" value="Pds5"/>
</dbReference>
<feature type="region of interest" description="Disordered" evidence="6">
    <location>
        <begin position="1238"/>
        <end position="1304"/>
    </location>
</feature>
<dbReference type="RefSeq" id="XP_019017269.1">
    <property type="nucleotide sequence ID" value="XM_019163381.1"/>
</dbReference>
<dbReference type="GO" id="GO:0007064">
    <property type="term" value="P:mitotic sister chromatid cohesion"/>
    <property type="evidence" value="ECO:0007669"/>
    <property type="project" value="InterPro"/>
</dbReference>
<evidence type="ECO:0000313" key="8">
    <source>
        <dbReference type="EMBL" id="ODQ46156.1"/>
    </source>
</evidence>